<dbReference type="AlphaFoldDB" id="A0A8X7CCY5"/>
<sequence>MDPERWYQRLWKSITSRFRVGEKETFTQPSSDKSIQDSLSNHPFSILSIRERPHSTLIFLQHPPKNRTLYEHYWNGELLSSGIPVKDSIDPAKEEPENDLGTESENHCLCKENCDLRNHAIGVCIKDKPYCPITSCILKNVNCK</sequence>
<dbReference type="Proteomes" id="UP000886998">
    <property type="component" value="Unassembled WGS sequence"/>
</dbReference>
<name>A0A8X7CCY5_9ARAC</name>
<keyword evidence="2" id="KW-1185">Reference proteome</keyword>
<accession>A0A8X7CCY5</accession>
<proteinExistence type="predicted"/>
<comment type="caution">
    <text evidence="1">The sequence shown here is derived from an EMBL/GenBank/DDBJ whole genome shotgun (WGS) entry which is preliminary data.</text>
</comment>
<gene>
    <name evidence="1" type="ORF">TNIN_179481</name>
</gene>
<evidence type="ECO:0000313" key="2">
    <source>
        <dbReference type="Proteomes" id="UP000886998"/>
    </source>
</evidence>
<protein>
    <submittedName>
        <fullName evidence="1">Uncharacterized protein</fullName>
    </submittedName>
</protein>
<dbReference type="EMBL" id="BMAV01016285">
    <property type="protein sequence ID" value="GFY66919.1"/>
    <property type="molecule type" value="Genomic_DNA"/>
</dbReference>
<organism evidence="1 2">
    <name type="scientific">Trichonephila inaurata madagascariensis</name>
    <dbReference type="NCBI Taxonomy" id="2747483"/>
    <lineage>
        <taxon>Eukaryota</taxon>
        <taxon>Metazoa</taxon>
        <taxon>Ecdysozoa</taxon>
        <taxon>Arthropoda</taxon>
        <taxon>Chelicerata</taxon>
        <taxon>Arachnida</taxon>
        <taxon>Araneae</taxon>
        <taxon>Araneomorphae</taxon>
        <taxon>Entelegynae</taxon>
        <taxon>Araneoidea</taxon>
        <taxon>Nephilidae</taxon>
        <taxon>Trichonephila</taxon>
        <taxon>Trichonephila inaurata</taxon>
    </lineage>
</organism>
<evidence type="ECO:0000313" key="1">
    <source>
        <dbReference type="EMBL" id="GFY66919.1"/>
    </source>
</evidence>
<reference evidence="1" key="1">
    <citation type="submission" date="2020-08" db="EMBL/GenBank/DDBJ databases">
        <title>Multicomponent nature underlies the extraordinary mechanical properties of spider dragline silk.</title>
        <authorList>
            <person name="Kono N."/>
            <person name="Nakamura H."/>
            <person name="Mori M."/>
            <person name="Yoshida Y."/>
            <person name="Ohtoshi R."/>
            <person name="Malay A.D."/>
            <person name="Moran D.A.P."/>
            <person name="Tomita M."/>
            <person name="Numata K."/>
            <person name="Arakawa K."/>
        </authorList>
    </citation>
    <scope>NUCLEOTIDE SEQUENCE</scope>
</reference>